<feature type="transmembrane region" description="Helical" evidence="8">
    <location>
        <begin position="219"/>
        <end position="236"/>
    </location>
</feature>
<proteinExistence type="inferred from homology"/>
<dbReference type="Proteomes" id="UP000079169">
    <property type="component" value="Unplaced"/>
</dbReference>
<feature type="transmembrane region" description="Helical" evidence="8">
    <location>
        <begin position="195"/>
        <end position="212"/>
    </location>
</feature>
<keyword evidence="4" id="KW-0337">GPI-anchor biosynthesis</keyword>
<accession>A0A1S4EFF3</accession>
<keyword evidence="7 8" id="KW-0472">Membrane</keyword>
<comment type="similarity">
    <text evidence="3">Belongs to the PIGC family.</text>
</comment>
<evidence type="ECO:0000313" key="10">
    <source>
        <dbReference type="RefSeq" id="XP_017300884.1"/>
    </source>
</evidence>
<evidence type="ECO:0000256" key="6">
    <source>
        <dbReference type="ARBA" id="ARBA00022989"/>
    </source>
</evidence>
<dbReference type="AlphaFoldDB" id="A0A1S4EFF3"/>
<reference evidence="10" key="1">
    <citation type="submission" date="2025-08" db="UniProtKB">
        <authorList>
            <consortium name="RefSeq"/>
        </authorList>
    </citation>
    <scope>IDENTIFICATION</scope>
</reference>
<evidence type="ECO:0000256" key="4">
    <source>
        <dbReference type="ARBA" id="ARBA00022502"/>
    </source>
</evidence>
<dbReference type="CTD" id="38410"/>
<dbReference type="PaxDb" id="121845-A0A1S4EFF3"/>
<evidence type="ECO:0000313" key="9">
    <source>
        <dbReference type="Proteomes" id="UP000079169"/>
    </source>
</evidence>
<evidence type="ECO:0000256" key="5">
    <source>
        <dbReference type="ARBA" id="ARBA00022692"/>
    </source>
</evidence>
<feature type="transmembrane region" description="Helical" evidence="8">
    <location>
        <begin position="112"/>
        <end position="132"/>
    </location>
</feature>
<name>A0A1S4EFF3_DIACI</name>
<dbReference type="GO" id="GO:0006506">
    <property type="term" value="P:GPI anchor biosynthetic process"/>
    <property type="evidence" value="ECO:0007669"/>
    <property type="project" value="UniProtKB-UniPathway"/>
</dbReference>
<keyword evidence="9" id="KW-1185">Reference proteome</keyword>
<dbReference type="UniPathway" id="UPA00196"/>
<keyword evidence="6 8" id="KW-1133">Transmembrane helix</keyword>
<dbReference type="GO" id="GO:0016757">
    <property type="term" value="F:glycosyltransferase activity"/>
    <property type="evidence" value="ECO:0007669"/>
    <property type="project" value="UniProtKB-KW"/>
</dbReference>
<evidence type="ECO:0000256" key="1">
    <source>
        <dbReference type="ARBA" id="ARBA00004141"/>
    </source>
</evidence>
<feature type="transmembrane region" description="Helical" evidence="8">
    <location>
        <begin position="49"/>
        <end position="75"/>
    </location>
</feature>
<dbReference type="Pfam" id="PF06432">
    <property type="entry name" value="GPI2"/>
    <property type="match status" value="1"/>
</dbReference>
<evidence type="ECO:0000256" key="8">
    <source>
        <dbReference type="SAM" id="Phobius"/>
    </source>
</evidence>
<feature type="transmembrane region" description="Helical" evidence="8">
    <location>
        <begin position="242"/>
        <end position="266"/>
    </location>
</feature>
<keyword evidence="10" id="KW-0808">Transferase</keyword>
<dbReference type="PANTHER" id="PTHR12982">
    <property type="entry name" value="PHOSPHATIDYLINOSITOL GLYCAN, CLASS C"/>
    <property type="match status" value="1"/>
</dbReference>
<organism evidence="9 10">
    <name type="scientific">Diaphorina citri</name>
    <name type="common">Asian citrus psyllid</name>
    <dbReference type="NCBI Taxonomy" id="121845"/>
    <lineage>
        <taxon>Eukaryota</taxon>
        <taxon>Metazoa</taxon>
        <taxon>Ecdysozoa</taxon>
        <taxon>Arthropoda</taxon>
        <taxon>Hexapoda</taxon>
        <taxon>Insecta</taxon>
        <taxon>Pterygota</taxon>
        <taxon>Neoptera</taxon>
        <taxon>Paraneoptera</taxon>
        <taxon>Hemiptera</taxon>
        <taxon>Sternorrhyncha</taxon>
        <taxon>Psylloidea</taxon>
        <taxon>Psyllidae</taxon>
        <taxon>Diaphorininae</taxon>
        <taxon>Diaphorina</taxon>
    </lineage>
</organism>
<dbReference type="InterPro" id="IPR009450">
    <property type="entry name" value="Plno_GlcNAc_GPI2"/>
</dbReference>
<evidence type="ECO:0000256" key="3">
    <source>
        <dbReference type="ARBA" id="ARBA00008321"/>
    </source>
</evidence>
<evidence type="ECO:0000256" key="2">
    <source>
        <dbReference type="ARBA" id="ARBA00004687"/>
    </source>
</evidence>
<feature type="transmembrane region" description="Helical" evidence="8">
    <location>
        <begin position="167"/>
        <end position="189"/>
    </location>
</feature>
<protein>
    <submittedName>
        <fullName evidence="10">Phosphatidylinositol N-acetylglucosaminyltransferase subunit C</fullName>
    </submittedName>
</protein>
<gene>
    <name evidence="10" type="primary">LOC103512385</name>
</gene>
<keyword evidence="10" id="KW-0328">Glycosyltransferase</keyword>
<feature type="transmembrane region" description="Helical" evidence="8">
    <location>
        <begin position="138"/>
        <end position="155"/>
    </location>
</feature>
<dbReference type="PANTHER" id="PTHR12982:SF0">
    <property type="entry name" value="PHOSPHATIDYLINOSITOL N-ACETYLGLUCOSAMINYLTRANSFERASE SUBUNIT C"/>
    <property type="match status" value="1"/>
</dbReference>
<sequence length="319" mass="37586">MMVVKTRKQAKRPPWKKILYGNFTYPDNYTDESFLDELKKNIHVRNVNYIEAFTGASLVTEQICLVTIFMLTYMFLLNNWVQLEHLFLFNVFNFSICYFLVFINTIEIIKQLRFLASFILLFLLSPVLKSLAQTISTDTIYACSVIMIILHLLLNDYTRPFSSNMKVIVSNSLSLNSIVFCSICLASRLSTNYHVFLLLLNTVQYFVLYPYVFTLYHCYIQRYVLLTICLVLLYNVCHVSVFYLFCLCIVLINIVCPHWFVQWYTYKLFIIFKRKRFHGGNHNNGDFKSEKNKSELESLWLSCKCVIRIEFQPASRAAL</sequence>
<keyword evidence="5 8" id="KW-0812">Transmembrane</keyword>
<dbReference type="RefSeq" id="XP_017300884.1">
    <property type="nucleotide sequence ID" value="XM_017445395.2"/>
</dbReference>
<comment type="pathway">
    <text evidence="2">Glycolipid biosynthesis; glycosylphosphatidylinositol-anchor biosynthesis.</text>
</comment>
<dbReference type="KEGG" id="dci:103512385"/>
<comment type="subcellular location">
    <subcellularLocation>
        <location evidence="1">Membrane</location>
        <topology evidence="1">Multi-pass membrane protein</topology>
    </subcellularLocation>
</comment>
<dbReference type="OMA" id="QIFVLWL"/>
<dbReference type="GeneID" id="103512385"/>
<feature type="transmembrane region" description="Helical" evidence="8">
    <location>
        <begin position="87"/>
        <end position="105"/>
    </location>
</feature>
<dbReference type="PIRSF" id="PIRSF016104">
    <property type="entry name" value="GPI2"/>
    <property type="match status" value="1"/>
</dbReference>
<dbReference type="GO" id="GO:0000506">
    <property type="term" value="C:glycosylphosphatidylinositol-N-acetylglucosaminyltransferase (GPI-GnT) complex"/>
    <property type="evidence" value="ECO:0007669"/>
    <property type="project" value="TreeGrafter"/>
</dbReference>
<dbReference type="STRING" id="121845.A0A1S4EFF3"/>
<evidence type="ECO:0000256" key="7">
    <source>
        <dbReference type="ARBA" id="ARBA00023136"/>
    </source>
</evidence>